<dbReference type="GeneID" id="5721253"/>
<reference evidence="1 2" key="1">
    <citation type="journal article" date="2007" name="Science">
        <title>The Chlamydomonas genome reveals the evolution of key animal and plant functions.</title>
        <authorList>
            <person name="Merchant S.S."/>
            <person name="Prochnik S.E."/>
            <person name="Vallon O."/>
            <person name="Harris E.H."/>
            <person name="Karpowicz S.J."/>
            <person name="Witman G.B."/>
            <person name="Terry A."/>
            <person name="Salamov A."/>
            <person name="Fritz-Laylin L.K."/>
            <person name="Marechal-Drouard L."/>
            <person name="Marshall W.F."/>
            <person name="Qu L.H."/>
            <person name="Nelson D.R."/>
            <person name="Sanderfoot A.A."/>
            <person name="Spalding M.H."/>
            <person name="Kapitonov V.V."/>
            <person name="Ren Q."/>
            <person name="Ferris P."/>
            <person name="Lindquist E."/>
            <person name="Shapiro H."/>
            <person name="Lucas S.M."/>
            <person name="Grimwood J."/>
            <person name="Schmutz J."/>
            <person name="Cardol P."/>
            <person name="Cerutti H."/>
            <person name="Chanfreau G."/>
            <person name="Chen C.L."/>
            <person name="Cognat V."/>
            <person name="Croft M.T."/>
            <person name="Dent R."/>
            <person name="Dutcher S."/>
            <person name="Fernandez E."/>
            <person name="Fukuzawa H."/>
            <person name="Gonzalez-Ballester D."/>
            <person name="Gonzalez-Halphen D."/>
            <person name="Hallmann A."/>
            <person name="Hanikenne M."/>
            <person name="Hippler M."/>
            <person name="Inwood W."/>
            <person name="Jabbari K."/>
            <person name="Kalanon M."/>
            <person name="Kuras R."/>
            <person name="Lefebvre P.A."/>
            <person name="Lemaire S.D."/>
            <person name="Lobanov A.V."/>
            <person name="Lohr M."/>
            <person name="Manuell A."/>
            <person name="Meier I."/>
            <person name="Mets L."/>
            <person name="Mittag M."/>
            <person name="Mittelmeier T."/>
            <person name="Moroney J.V."/>
            <person name="Moseley J."/>
            <person name="Napoli C."/>
            <person name="Nedelcu A.M."/>
            <person name="Niyogi K."/>
            <person name="Novoselov S.V."/>
            <person name="Paulsen I.T."/>
            <person name="Pazour G."/>
            <person name="Purton S."/>
            <person name="Ral J.P."/>
            <person name="Riano-Pachon D.M."/>
            <person name="Riekhof W."/>
            <person name="Rymarquis L."/>
            <person name="Schroda M."/>
            <person name="Stern D."/>
            <person name="Umen J."/>
            <person name="Willows R."/>
            <person name="Wilson N."/>
            <person name="Zimmer S.L."/>
            <person name="Allmer J."/>
            <person name="Balk J."/>
            <person name="Bisova K."/>
            <person name="Chen C.J."/>
            <person name="Elias M."/>
            <person name="Gendler K."/>
            <person name="Hauser C."/>
            <person name="Lamb M.R."/>
            <person name="Ledford H."/>
            <person name="Long J.C."/>
            <person name="Minagawa J."/>
            <person name="Page M.D."/>
            <person name="Pan J."/>
            <person name="Pootakham W."/>
            <person name="Roje S."/>
            <person name="Rose A."/>
            <person name="Stahlberg E."/>
            <person name="Terauchi A.M."/>
            <person name="Yang P."/>
            <person name="Ball S."/>
            <person name="Bowler C."/>
            <person name="Dieckmann C.L."/>
            <person name="Gladyshev V.N."/>
            <person name="Green P."/>
            <person name="Jorgensen R."/>
            <person name="Mayfield S."/>
            <person name="Mueller-Roeber B."/>
            <person name="Rajamani S."/>
            <person name="Sayre R.T."/>
            <person name="Brokstein P."/>
            <person name="Dubchak I."/>
            <person name="Goodstein D."/>
            <person name="Hornick L."/>
            <person name="Huang Y.W."/>
            <person name="Jhaveri J."/>
            <person name="Luo Y."/>
            <person name="Martinez D."/>
            <person name="Ngau W.C."/>
            <person name="Otillar B."/>
            <person name="Poliakov A."/>
            <person name="Porter A."/>
            <person name="Szajkowski L."/>
            <person name="Werner G."/>
            <person name="Zhou K."/>
            <person name="Grigoriev I.V."/>
            <person name="Rokhsar D.S."/>
            <person name="Grossman A.R."/>
        </authorList>
    </citation>
    <scope>NUCLEOTIDE SEQUENCE [LARGE SCALE GENOMIC DNA]</scope>
    <source>
        <strain evidence="2">CC-503</strain>
    </source>
</reference>
<dbReference type="KEGG" id="cre:CHLRE_03g145627v5"/>
<keyword evidence="2" id="KW-1185">Reference proteome</keyword>
<evidence type="ECO:0000313" key="1">
    <source>
        <dbReference type="EMBL" id="PNW84475.1"/>
    </source>
</evidence>
<dbReference type="AlphaFoldDB" id="A0A2K3DVB4"/>
<dbReference type="EMBL" id="CM008964">
    <property type="protein sequence ID" value="PNW84475.1"/>
    <property type="molecule type" value="Genomic_DNA"/>
</dbReference>
<dbReference type="Proteomes" id="UP000006906">
    <property type="component" value="Chromosome 3"/>
</dbReference>
<dbReference type="Gramene" id="PNW84475">
    <property type="protein sequence ID" value="PNW84475"/>
    <property type="gene ID" value="CHLRE_03g145627v5"/>
</dbReference>
<organism evidence="1 2">
    <name type="scientific">Chlamydomonas reinhardtii</name>
    <name type="common">Chlamydomonas smithii</name>
    <dbReference type="NCBI Taxonomy" id="3055"/>
    <lineage>
        <taxon>Eukaryota</taxon>
        <taxon>Viridiplantae</taxon>
        <taxon>Chlorophyta</taxon>
        <taxon>core chlorophytes</taxon>
        <taxon>Chlorophyceae</taxon>
        <taxon>CS clade</taxon>
        <taxon>Chlamydomonadales</taxon>
        <taxon>Chlamydomonadaceae</taxon>
        <taxon>Chlamydomonas</taxon>
    </lineage>
</organism>
<evidence type="ECO:0000313" key="2">
    <source>
        <dbReference type="Proteomes" id="UP000006906"/>
    </source>
</evidence>
<protein>
    <submittedName>
        <fullName evidence="1">Uncharacterized protein</fullName>
    </submittedName>
</protein>
<name>A0A2K3DVB4_CHLRE</name>
<dbReference type="InParanoid" id="A0A2K3DVB4"/>
<gene>
    <name evidence="1" type="ORF">CHLRE_03g145627v5</name>
</gene>
<dbReference type="RefSeq" id="XP_042925552.1">
    <property type="nucleotide sequence ID" value="XM_043060423.1"/>
</dbReference>
<sequence>MRQTCASSVCGSAGTGHRLKPQETYSQATCVGKLLGGFGGKVLLGEEPTLSAALLWREETGGAEPLDLALLREVPVVFDDEAQAWHNYDVSDTIGEVAETAVMEPVWALSTATLTVVVTTQMMASSS</sequence>
<proteinExistence type="predicted"/>
<accession>A0A2K3DVB4</accession>